<evidence type="ECO:0000313" key="3">
    <source>
        <dbReference type="EMBL" id="GBP76070.1"/>
    </source>
</evidence>
<dbReference type="AlphaFoldDB" id="A0A4C1YLU8"/>
<dbReference type="EMBL" id="BGZK01001274">
    <property type="protein sequence ID" value="GBP76070.1"/>
    <property type="molecule type" value="Genomic_DNA"/>
</dbReference>
<evidence type="ECO:0000256" key="1">
    <source>
        <dbReference type="SAM" id="MobiDB-lite"/>
    </source>
</evidence>
<keyword evidence="2" id="KW-0472">Membrane</keyword>
<feature type="region of interest" description="Disordered" evidence="1">
    <location>
        <begin position="87"/>
        <end position="107"/>
    </location>
</feature>
<gene>
    <name evidence="3" type="ORF">EVAR_44852_1</name>
</gene>
<protein>
    <submittedName>
        <fullName evidence="3">Uncharacterized protein</fullName>
    </submittedName>
</protein>
<organism evidence="3 4">
    <name type="scientific">Eumeta variegata</name>
    <name type="common">Bagworm moth</name>
    <name type="synonym">Eumeta japonica</name>
    <dbReference type="NCBI Taxonomy" id="151549"/>
    <lineage>
        <taxon>Eukaryota</taxon>
        <taxon>Metazoa</taxon>
        <taxon>Ecdysozoa</taxon>
        <taxon>Arthropoda</taxon>
        <taxon>Hexapoda</taxon>
        <taxon>Insecta</taxon>
        <taxon>Pterygota</taxon>
        <taxon>Neoptera</taxon>
        <taxon>Endopterygota</taxon>
        <taxon>Lepidoptera</taxon>
        <taxon>Glossata</taxon>
        <taxon>Ditrysia</taxon>
        <taxon>Tineoidea</taxon>
        <taxon>Psychidae</taxon>
        <taxon>Oiketicinae</taxon>
        <taxon>Eumeta</taxon>
    </lineage>
</organism>
<keyword evidence="2" id="KW-0812">Transmembrane</keyword>
<evidence type="ECO:0000256" key="2">
    <source>
        <dbReference type="SAM" id="Phobius"/>
    </source>
</evidence>
<name>A0A4C1YLU8_EUMVA</name>
<proteinExistence type="predicted"/>
<accession>A0A4C1YLU8</accession>
<comment type="caution">
    <text evidence="3">The sequence shown here is derived from an EMBL/GenBank/DDBJ whole genome shotgun (WGS) entry which is preliminary data.</text>
</comment>
<evidence type="ECO:0000313" key="4">
    <source>
        <dbReference type="Proteomes" id="UP000299102"/>
    </source>
</evidence>
<reference evidence="3 4" key="1">
    <citation type="journal article" date="2019" name="Commun. Biol.">
        <title>The bagworm genome reveals a unique fibroin gene that provides high tensile strength.</title>
        <authorList>
            <person name="Kono N."/>
            <person name="Nakamura H."/>
            <person name="Ohtoshi R."/>
            <person name="Tomita M."/>
            <person name="Numata K."/>
            <person name="Arakawa K."/>
        </authorList>
    </citation>
    <scope>NUCLEOTIDE SEQUENCE [LARGE SCALE GENOMIC DNA]</scope>
</reference>
<dbReference type="Proteomes" id="UP000299102">
    <property type="component" value="Unassembled WGS sequence"/>
</dbReference>
<keyword evidence="2" id="KW-1133">Transmembrane helix</keyword>
<feature type="transmembrane region" description="Helical" evidence="2">
    <location>
        <begin position="288"/>
        <end position="308"/>
    </location>
</feature>
<keyword evidence="4" id="KW-1185">Reference proteome</keyword>
<sequence>MQCRCDRCVACVECLGKTDVETSAVHRPNTYTDGETNRRSIANFRRWKFAAAINIPLGVRATECIASRVESFRLCREGARMMIRNATTVTPHNRQSHNRSRSPEAGAAGGVVARQCQHLRNFEIIGSQGIIRALEVKTSKDNVVQSQGNIMSEILYGTIIAGSDSHSTASTLLLKAVMNLKYVISRTFSSSAKTIYALHGAERLLWHNGARGVLNEPFLSLISYAQIRTVHKACRINYVYAPHAQPVQKRLDKNNSVPTLATVVSAARAARGRRGDDKMYYRRRRDLLFARYALTVMASLYSSLKYLLTRVQVFRSPTASTKRDEVQSDEPSRARPLRRCTWWAECGRRVGRACGSMRPRGNVNSSSSHSIRCGLQRDRMSDAGGSILIVDRPEPAERTDVARGKDYEAAIQHDAICTSGSAS</sequence>